<dbReference type="InterPro" id="IPR000326">
    <property type="entry name" value="PAP2/HPO"/>
</dbReference>
<feature type="transmembrane region" description="Helical" evidence="1">
    <location>
        <begin position="136"/>
        <end position="155"/>
    </location>
</feature>
<feature type="domain" description="Phosphatidic acid phosphatase type 2/haloperoxidase" evidence="2">
    <location>
        <begin position="91"/>
        <end position="205"/>
    </location>
</feature>
<dbReference type="SUPFAM" id="SSF48317">
    <property type="entry name" value="Acid phosphatase/Vanadium-dependent haloperoxidase"/>
    <property type="match status" value="1"/>
</dbReference>
<dbReference type="Pfam" id="PF01569">
    <property type="entry name" value="PAP2"/>
    <property type="match status" value="1"/>
</dbReference>
<gene>
    <name evidence="3" type="ORF">GCM10022223_33630</name>
</gene>
<keyword evidence="1" id="KW-1133">Transmembrane helix</keyword>
<proteinExistence type="predicted"/>
<accession>A0ABP6ZPW9</accession>
<reference evidence="4" key="1">
    <citation type="journal article" date="2019" name="Int. J. Syst. Evol. Microbiol.">
        <title>The Global Catalogue of Microorganisms (GCM) 10K type strain sequencing project: providing services to taxonomists for standard genome sequencing and annotation.</title>
        <authorList>
            <consortium name="The Broad Institute Genomics Platform"/>
            <consortium name="The Broad Institute Genome Sequencing Center for Infectious Disease"/>
            <person name="Wu L."/>
            <person name="Ma J."/>
        </authorList>
    </citation>
    <scope>NUCLEOTIDE SEQUENCE [LARGE SCALE GENOMIC DNA]</scope>
    <source>
        <strain evidence="4">JCM 16902</strain>
    </source>
</reference>
<feature type="transmembrane region" description="Helical" evidence="1">
    <location>
        <begin position="65"/>
        <end position="88"/>
    </location>
</feature>
<evidence type="ECO:0000259" key="2">
    <source>
        <dbReference type="SMART" id="SM00014"/>
    </source>
</evidence>
<dbReference type="CDD" id="cd03392">
    <property type="entry name" value="PAP2_like_2"/>
    <property type="match status" value="1"/>
</dbReference>
<dbReference type="Gene3D" id="1.20.144.10">
    <property type="entry name" value="Phosphatidic acid phosphatase type 2/haloperoxidase"/>
    <property type="match status" value="1"/>
</dbReference>
<dbReference type="PANTHER" id="PTHR14969:SF13">
    <property type="entry name" value="AT30094P"/>
    <property type="match status" value="1"/>
</dbReference>
<protein>
    <submittedName>
        <fullName evidence="3">Phosphatase PAP2 family protein</fullName>
    </submittedName>
</protein>
<name>A0ABP6ZPW9_9ACTN</name>
<dbReference type="EMBL" id="BAAAZO010000005">
    <property type="protein sequence ID" value="GAA3614635.1"/>
    <property type="molecule type" value="Genomic_DNA"/>
</dbReference>
<evidence type="ECO:0000313" key="3">
    <source>
        <dbReference type="EMBL" id="GAA3614635.1"/>
    </source>
</evidence>
<comment type="caution">
    <text evidence="3">The sequence shown here is derived from an EMBL/GenBank/DDBJ whole genome shotgun (WGS) entry which is preliminary data.</text>
</comment>
<dbReference type="InterPro" id="IPR036938">
    <property type="entry name" value="PAP2/HPO_sf"/>
</dbReference>
<feature type="transmembrane region" description="Helical" evidence="1">
    <location>
        <begin position="162"/>
        <end position="184"/>
    </location>
</feature>
<dbReference type="Proteomes" id="UP001501074">
    <property type="component" value="Unassembled WGS sequence"/>
</dbReference>
<organism evidence="3 4">
    <name type="scientific">Kineosporia mesophila</name>
    <dbReference type="NCBI Taxonomy" id="566012"/>
    <lineage>
        <taxon>Bacteria</taxon>
        <taxon>Bacillati</taxon>
        <taxon>Actinomycetota</taxon>
        <taxon>Actinomycetes</taxon>
        <taxon>Kineosporiales</taxon>
        <taxon>Kineosporiaceae</taxon>
        <taxon>Kineosporia</taxon>
    </lineage>
</organism>
<feature type="transmembrane region" description="Helical" evidence="1">
    <location>
        <begin position="190"/>
        <end position="207"/>
    </location>
</feature>
<sequence>MAPAHHRSGPILTLIFGTAAALFVLLAVLVSDPAATLPTCDRWVSDAALSFAQAHPAWVTTMKGVTVTGGIGLLGPTVTVLGLLLFVWGRRGDALFVWGAMLFTVLARNVVVELIGRARPDERLIQISSSSFPSGHTTASAFVAALLIMIGRPLLQRRWSRALLIVLAVGWALAVGTSRVALVVHWPTDVLGGWLFVVLCMSAASLVRQQLERRTSPAIVKNEG</sequence>
<keyword evidence="1" id="KW-0472">Membrane</keyword>
<feature type="transmembrane region" description="Helical" evidence="1">
    <location>
        <begin position="95"/>
        <end position="116"/>
    </location>
</feature>
<evidence type="ECO:0000313" key="4">
    <source>
        <dbReference type="Proteomes" id="UP001501074"/>
    </source>
</evidence>
<dbReference type="SMART" id="SM00014">
    <property type="entry name" value="acidPPc"/>
    <property type="match status" value="1"/>
</dbReference>
<keyword evidence="4" id="KW-1185">Reference proteome</keyword>
<evidence type="ECO:0000256" key="1">
    <source>
        <dbReference type="SAM" id="Phobius"/>
    </source>
</evidence>
<dbReference type="PANTHER" id="PTHR14969">
    <property type="entry name" value="SPHINGOSINE-1-PHOSPHATE PHOSPHOHYDROLASE"/>
    <property type="match status" value="1"/>
</dbReference>
<keyword evidence="1" id="KW-0812">Transmembrane</keyword>